<feature type="region of interest" description="Disordered" evidence="1">
    <location>
        <begin position="377"/>
        <end position="421"/>
    </location>
</feature>
<feature type="region of interest" description="Disordered" evidence="1">
    <location>
        <begin position="535"/>
        <end position="560"/>
    </location>
</feature>
<keyword evidence="2" id="KW-1133">Transmembrane helix</keyword>
<dbReference type="PANTHER" id="PTHR32010">
    <property type="entry name" value="PHOTOSYSTEM II STABILITY/ASSEMBLY FACTOR HCF136, CHLOROPLASTIC"/>
    <property type="match status" value="1"/>
</dbReference>
<accession>A0A3S3PKE7</accession>
<keyword evidence="4" id="KW-1185">Reference proteome</keyword>
<feature type="transmembrane region" description="Helical" evidence="2">
    <location>
        <begin position="1177"/>
        <end position="1199"/>
    </location>
</feature>
<evidence type="ECO:0000256" key="1">
    <source>
        <dbReference type="SAM" id="MobiDB-lite"/>
    </source>
</evidence>
<protein>
    <submittedName>
        <fullName evidence="3">Uncharacterized protein</fullName>
    </submittedName>
</protein>
<gene>
    <name evidence="3" type="ORF">CKAN_02181400</name>
</gene>
<dbReference type="AlphaFoldDB" id="A0A3S3PKE7"/>
<reference evidence="3 4" key="1">
    <citation type="journal article" date="2019" name="Nat. Plants">
        <title>Stout camphor tree genome fills gaps in understanding of flowering plant genome evolution.</title>
        <authorList>
            <person name="Chaw S.M."/>
            <person name="Liu Y.C."/>
            <person name="Wu Y.W."/>
            <person name="Wang H.Y."/>
            <person name="Lin C.I."/>
            <person name="Wu C.S."/>
            <person name="Ke H.M."/>
            <person name="Chang L.Y."/>
            <person name="Hsu C.Y."/>
            <person name="Yang H.T."/>
            <person name="Sudianto E."/>
            <person name="Hsu M.H."/>
            <person name="Wu K.P."/>
            <person name="Wang L.N."/>
            <person name="Leebens-Mack J.H."/>
            <person name="Tsai I.J."/>
        </authorList>
    </citation>
    <scope>NUCLEOTIDE SEQUENCE [LARGE SCALE GENOMIC DNA]</scope>
    <source>
        <strain evidence="4">cv. Chaw 1501</strain>
        <tissue evidence="3">Young leaves</tissue>
    </source>
</reference>
<dbReference type="OrthoDB" id="1920576at2759"/>
<comment type="caution">
    <text evidence="3">The sequence shown here is derived from an EMBL/GenBank/DDBJ whole genome shotgun (WGS) entry which is preliminary data.</text>
</comment>
<dbReference type="Pfam" id="PF05623">
    <property type="entry name" value="DUF789"/>
    <property type="match status" value="1"/>
</dbReference>
<sequence>MHFALRKNSINNGKVADGVISTPKKSFLQNNRKLELDSEDSEVSTSNLRNSDQRCVIFTLVADELGACWRVLAPFIIPLRGTEQRNHLEGGSLVKMDSLEPVSQSPAGLDMQNSQTNDHLQDHTGHNDFIGSGSADLVKGISKVDKPMKRSSRKKSKKKRRKHKKAFRNCETAIASDQGIHGVSALDICSNSGSALGDVCSLDNDLSENATPFSVSSQEIITGNFYDEENSIDTINLSSTSSKATSCSDDVELLERAASLPHDSASDDFGSNQLGVNDVTTNTMQTREVTLSDFNAVLLDAHLKLNAALPVTSSGSSSEEQSAPVIDSFSNGWNSDGCKPLIRKENRANPFDSGTIYDSNNGIANNDSNWSKVVGRTDSDGTRCGQGDASSSSSDGFTVISRKKGKQKRNSLMSSNEKHRVSNDVDVHRRLGKGSNYSLCQQAQKIAEDKCFYVPKNIDPLGSRVDASNEGSFFAKPNTFVDLTKKMHEKSIRSACLHEITAQGDMRRWSARTDVNASSLKSEHGSWKNKLLERLKREPGSESKQESIRNSRNDCHTSEATLVRPTKMNVPQKEVGIPLTGNSCSRFGSDSTSSSCFRSDSVNSSSLEPLKYSEDCPEKTRLLGNVIPVGSDGIAQASHKQTGTLSAVSDSPVQLAVESDSSSNFSMDKPGDSCIHVCNENEPAEPETCVFKVENGKSDHDCGSISQNWIPVGRKDDETFCHFPAFQLDDAFSHGWNLNSTGEEQLCSVPFTNAGVTGLGSSSGSINYTLSKDEVPTELGYHAPGIPEELSSVHIPSAYQPIQKSYEQDISVDETDPSCISQAVNDAYRVQIESEGIQLATGFPLAEFEKLLLSAAPVLDQTCGIQHCNTCFGDHLVGDFLCRHQIPNVTLGSLWQWYEMIGSYGLEVKVEDCYDSKSKRFGGDPFQFDAYFVPFLSAVQLFGHASSSINASNVAPNTSFTNKNNVDATLEYSSHFGSHHVFSVPLCWSHKEEESDLSLPMNLLNISDSSSPSGQYEVCKQSLSSTCLSDPELLFEYFESEPPRQRPPLFDKIQELVRGNASSKSQMFGESWKLMHLHLHDLHPSSWYSVAWYPIYRIPAGKFGAAFLTYHSLGHFVHRSASSDSIGGGASIVSPVVGLQSYNAQFSHPDRGWLYSCCLHLAFSRFDCLCKCQQKPLSFVGFLVLFIWFWLSFLSSNFCSAPFEDSEMYCISNV</sequence>
<evidence type="ECO:0000313" key="4">
    <source>
        <dbReference type="Proteomes" id="UP000283530"/>
    </source>
</evidence>
<dbReference type="InterPro" id="IPR008507">
    <property type="entry name" value="DUF789"/>
</dbReference>
<feature type="compositionally biased region" description="Basic and acidic residues" evidence="1">
    <location>
        <begin position="535"/>
        <end position="557"/>
    </location>
</feature>
<evidence type="ECO:0000313" key="3">
    <source>
        <dbReference type="EMBL" id="RWR92596.1"/>
    </source>
</evidence>
<keyword evidence="2" id="KW-0812">Transmembrane</keyword>
<feature type="compositionally biased region" description="Basic residues" evidence="1">
    <location>
        <begin position="149"/>
        <end position="165"/>
    </location>
</feature>
<dbReference type="EMBL" id="QPKB01000009">
    <property type="protein sequence ID" value="RWR92596.1"/>
    <property type="molecule type" value="Genomic_DNA"/>
</dbReference>
<name>A0A3S3PKE7_9MAGN</name>
<keyword evidence="2" id="KW-0472">Membrane</keyword>
<organism evidence="3 4">
    <name type="scientific">Cinnamomum micranthum f. kanehirae</name>
    <dbReference type="NCBI Taxonomy" id="337451"/>
    <lineage>
        <taxon>Eukaryota</taxon>
        <taxon>Viridiplantae</taxon>
        <taxon>Streptophyta</taxon>
        <taxon>Embryophyta</taxon>
        <taxon>Tracheophyta</taxon>
        <taxon>Spermatophyta</taxon>
        <taxon>Magnoliopsida</taxon>
        <taxon>Magnoliidae</taxon>
        <taxon>Laurales</taxon>
        <taxon>Lauraceae</taxon>
        <taxon>Cinnamomum</taxon>
    </lineage>
</organism>
<dbReference type="PANTHER" id="PTHR32010:SF18">
    <property type="entry name" value="DUF789 FAMILY PROTEIN"/>
    <property type="match status" value="1"/>
</dbReference>
<proteinExistence type="predicted"/>
<dbReference type="Proteomes" id="UP000283530">
    <property type="component" value="Unassembled WGS sequence"/>
</dbReference>
<feature type="compositionally biased region" description="Polar residues" evidence="1">
    <location>
        <begin position="102"/>
        <end position="118"/>
    </location>
</feature>
<evidence type="ECO:0000256" key="2">
    <source>
        <dbReference type="SAM" id="Phobius"/>
    </source>
</evidence>
<feature type="region of interest" description="Disordered" evidence="1">
    <location>
        <begin position="102"/>
        <end position="165"/>
    </location>
</feature>